<dbReference type="Proteomes" id="UP000321234">
    <property type="component" value="Unassembled WGS sequence"/>
</dbReference>
<reference evidence="5 6" key="1">
    <citation type="submission" date="2019-07" db="EMBL/GenBank/DDBJ databases">
        <title>Quadrisphaera sp. strain DD2A genome sequencing and assembly.</title>
        <authorList>
            <person name="Kim I."/>
        </authorList>
    </citation>
    <scope>NUCLEOTIDE SEQUENCE [LARGE SCALE GENOMIC DNA]</scope>
    <source>
        <strain evidence="5 6">DD2A</strain>
    </source>
</reference>
<protein>
    <submittedName>
        <fullName evidence="5">GNAT family N-acetyltransferase</fullName>
    </submittedName>
</protein>
<name>A0A5C8ZI99_9ACTN</name>
<organism evidence="5 6">
    <name type="scientific">Quadrisphaera setariae</name>
    <dbReference type="NCBI Taxonomy" id="2593304"/>
    <lineage>
        <taxon>Bacteria</taxon>
        <taxon>Bacillati</taxon>
        <taxon>Actinomycetota</taxon>
        <taxon>Actinomycetes</taxon>
        <taxon>Kineosporiales</taxon>
        <taxon>Kineosporiaceae</taxon>
        <taxon>Quadrisphaera</taxon>
    </lineage>
</organism>
<dbReference type="PROSITE" id="PS51186">
    <property type="entry name" value="GNAT"/>
    <property type="match status" value="1"/>
</dbReference>
<keyword evidence="6" id="KW-1185">Reference proteome</keyword>
<gene>
    <name evidence="5" type="ORF">FMM08_07675</name>
</gene>
<dbReference type="Gene3D" id="3.40.630.30">
    <property type="match status" value="1"/>
</dbReference>
<dbReference type="GO" id="GO:0016747">
    <property type="term" value="F:acyltransferase activity, transferring groups other than amino-acyl groups"/>
    <property type="evidence" value="ECO:0007669"/>
    <property type="project" value="InterPro"/>
</dbReference>
<dbReference type="AlphaFoldDB" id="A0A5C8ZI99"/>
<evidence type="ECO:0000256" key="2">
    <source>
        <dbReference type="ARBA" id="ARBA00023315"/>
    </source>
</evidence>
<evidence type="ECO:0000313" key="5">
    <source>
        <dbReference type="EMBL" id="TXR56646.1"/>
    </source>
</evidence>
<comment type="caution">
    <text evidence="5">The sequence shown here is derived from an EMBL/GenBank/DDBJ whole genome shotgun (WGS) entry which is preliminary data.</text>
</comment>
<evidence type="ECO:0000256" key="3">
    <source>
        <dbReference type="SAM" id="MobiDB-lite"/>
    </source>
</evidence>
<dbReference type="Pfam" id="PF00583">
    <property type="entry name" value="Acetyltransf_1"/>
    <property type="match status" value="1"/>
</dbReference>
<dbReference type="InterPro" id="IPR050832">
    <property type="entry name" value="Bact_Acetyltransf"/>
</dbReference>
<dbReference type="InterPro" id="IPR000182">
    <property type="entry name" value="GNAT_dom"/>
</dbReference>
<dbReference type="RefSeq" id="WP_147925775.1">
    <property type="nucleotide sequence ID" value="NZ_VKAC01000004.1"/>
</dbReference>
<evidence type="ECO:0000313" key="6">
    <source>
        <dbReference type="Proteomes" id="UP000321234"/>
    </source>
</evidence>
<evidence type="ECO:0000259" key="4">
    <source>
        <dbReference type="PROSITE" id="PS51186"/>
    </source>
</evidence>
<keyword evidence="1 5" id="KW-0808">Transferase</keyword>
<accession>A0A5C8ZI99</accession>
<proteinExistence type="predicted"/>
<sequence length="190" mass="19992">MAGWRLRPARAGDAGEVLVVSLAAFVSEAQRYGDPLLPPLRETVADVRAAIEDPALRVVVAEAGAWSDWKPDRLLGAVRVRLARDPSPAQGAGPDDQDDDGGGPLVGHVGRLVVVPDAQGRGLGKALLGAAEDEARRSGAARMELFTGAASESSIALYQRAGYRVSDRPGDADRVDDRGVRLVVLIKPLT</sequence>
<keyword evidence="2" id="KW-0012">Acyltransferase</keyword>
<dbReference type="InterPro" id="IPR016181">
    <property type="entry name" value="Acyl_CoA_acyltransferase"/>
</dbReference>
<dbReference type="EMBL" id="VKAC01000004">
    <property type="protein sequence ID" value="TXR56646.1"/>
    <property type="molecule type" value="Genomic_DNA"/>
</dbReference>
<feature type="region of interest" description="Disordered" evidence="3">
    <location>
        <begin position="85"/>
        <end position="106"/>
    </location>
</feature>
<dbReference type="PANTHER" id="PTHR43877">
    <property type="entry name" value="AMINOALKYLPHOSPHONATE N-ACETYLTRANSFERASE-RELATED-RELATED"/>
    <property type="match status" value="1"/>
</dbReference>
<dbReference type="OrthoDB" id="9812295at2"/>
<dbReference type="CDD" id="cd04301">
    <property type="entry name" value="NAT_SF"/>
    <property type="match status" value="1"/>
</dbReference>
<dbReference type="SUPFAM" id="SSF55729">
    <property type="entry name" value="Acyl-CoA N-acyltransferases (Nat)"/>
    <property type="match status" value="1"/>
</dbReference>
<feature type="domain" description="N-acetyltransferase" evidence="4">
    <location>
        <begin position="35"/>
        <end position="190"/>
    </location>
</feature>
<evidence type="ECO:0000256" key="1">
    <source>
        <dbReference type="ARBA" id="ARBA00022679"/>
    </source>
</evidence>